<accession>A0A177C805</accession>
<dbReference type="EMBL" id="KV441555">
    <property type="protein sequence ID" value="OAG02830.1"/>
    <property type="molecule type" value="Genomic_DNA"/>
</dbReference>
<dbReference type="GeneID" id="28763828"/>
<dbReference type="Pfam" id="PF00096">
    <property type="entry name" value="zf-C2H2"/>
    <property type="match status" value="2"/>
</dbReference>
<evidence type="ECO:0000313" key="3">
    <source>
        <dbReference type="EMBL" id="OAG02830.1"/>
    </source>
</evidence>
<organism evidence="3 4">
    <name type="scientific">Paraphaeosphaeria sporulosa</name>
    <dbReference type="NCBI Taxonomy" id="1460663"/>
    <lineage>
        <taxon>Eukaryota</taxon>
        <taxon>Fungi</taxon>
        <taxon>Dikarya</taxon>
        <taxon>Ascomycota</taxon>
        <taxon>Pezizomycotina</taxon>
        <taxon>Dothideomycetes</taxon>
        <taxon>Pleosporomycetidae</taxon>
        <taxon>Pleosporales</taxon>
        <taxon>Massarineae</taxon>
        <taxon>Didymosphaeriaceae</taxon>
        <taxon>Paraphaeosphaeria</taxon>
    </lineage>
</organism>
<sequence length="219" mass="25241">MFLSFATHRAKSQHLQNSPRHNECPECDFDGETWDELLDHIREEDCCRVCGGCNGGRGGYWEDDDAYWEHVEDCHVCTDCDRHFENANNLEQHKLSHRTAQVECLGCYREFKTYGGMIIHLESGACESSIDHLDLNSTAAECHLWTQFVSKDYRDGMLAKHDLGRMYQGKVYPFECPKCDSVFSKLSGLFQHIDSSACDQTLYEGAIKRLCRFLRSRYG</sequence>
<dbReference type="Gene3D" id="3.30.160.60">
    <property type="entry name" value="Classic Zinc Finger"/>
    <property type="match status" value="1"/>
</dbReference>
<dbReference type="RefSeq" id="XP_018033195.1">
    <property type="nucleotide sequence ID" value="XM_018180342.1"/>
</dbReference>
<dbReference type="GO" id="GO:0008270">
    <property type="term" value="F:zinc ion binding"/>
    <property type="evidence" value="ECO:0007669"/>
    <property type="project" value="UniProtKB-KW"/>
</dbReference>
<gene>
    <name evidence="3" type="ORF">CC84DRAFT_1178415</name>
</gene>
<dbReference type="AlphaFoldDB" id="A0A177C805"/>
<dbReference type="SMART" id="SM00355">
    <property type="entry name" value="ZnF_C2H2"/>
    <property type="match status" value="3"/>
</dbReference>
<dbReference type="InParanoid" id="A0A177C805"/>
<keyword evidence="1" id="KW-0863">Zinc-finger</keyword>
<name>A0A177C805_9PLEO</name>
<keyword evidence="4" id="KW-1185">Reference proteome</keyword>
<protein>
    <recommendedName>
        <fullName evidence="2">C2H2-type domain-containing protein</fullName>
    </recommendedName>
</protein>
<dbReference type="PROSITE" id="PS50157">
    <property type="entry name" value="ZINC_FINGER_C2H2_2"/>
    <property type="match status" value="1"/>
</dbReference>
<evidence type="ECO:0000256" key="1">
    <source>
        <dbReference type="PROSITE-ProRule" id="PRU00042"/>
    </source>
</evidence>
<evidence type="ECO:0000259" key="2">
    <source>
        <dbReference type="PROSITE" id="PS50157"/>
    </source>
</evidence>
<keyword evidence="1" id="KW-0479">Metal-binding</keyword>
<dbReference type="STRING" id="1460663.A0A177C805"/>
<reference evidence="3 4" key="1">
    <citation type="submission" date="2016-05" db="EMBL/GenBank/DDBJ databases">
        <title>Comparative analysis of secretome profiles of manganese(II)-oxidizing ascomycete fungi.</title>
        <authorList>
            <consortium name="DOE Joint Genome Institute"/>
            <person name="Zeiner C.A."/>
            <person name="Purvine S.O."/>
            <person name="Zink E.M."/>
            <person name="Wu S."/>
            <person name="Pasa-Tolic L."/>
            <person name="Chaput D.L."/>
            <person name="Haridas S."/>
            <person name="Grigoriev I.V."/>
            <person name="Santelli C.M."/>
            <person name="Hansel C.M."/>
        </authorList>
    </citation>
    <scope>NUCLEOTIDE SEQUENCE [LARGE SCALE GENOMIC DNA]</scope>
    <source>
        <strain evidence="3 4">AP3s5-JAC2a</strain>
    </source>
</reference>
<keyword evidence="1" id="KW-0862">Zinc</keyword>
<dbReference type="InterPro" id="IPR013087">
    <property type="entry name" value="Znf_C2H2_type"/>
</dbReference>
<feature type="domain" description="C2H2-type" evidence="2">
    <location>
        <begin position="75"/>
        <end position="102"/>
    </location>
</feature>
<proteinExistence type="predicted"/>
<dbReference type="Proteomes" id="UP000077069">
    <property type="component" value="Unassembled WGS sequence"/>
</dbReference>
<dbReference type="PROSITE" id="PS00028">
    <property type="entry name" value="ZINC_FINGER_C2H2_1"/>
    <property type="match status" value="1"/>
</dbReference>
<evidence type="ECO:0000313" key="4">
    <source>
        <dbReference type="Proteomes" id="UP000077069"/>
    </source>
</evidence>
<dbReference type="OrthoDB" id="6105938at2759"/>